<feature type="transmembrane region" description="Helical" evidence="7">
    <location>
        <begin position="97"/>
        <end position="119"/>
    </location>
</feature>
<keyword evidence="3" id="KW-1003">Cell membrane</keyword>
<dbReference type="Gene3D" id="1.10.3720.10">
    <property type="entry name" value="MetI-like"/>
    <property type="match status" value="1"/>
</dbReference>
<keyword evidence="10" id="KW-1185">Reference proteome</keyword>
<keyword evidence="5 7" id="KW-1133">Transmembrane helix</keyword>
<evidence type="ECO:0000313" key="9">
    <source>
        <dbReference type="EMBL" id="MBP1963210.1"/>
    </source>
</evidence>
<evidence type="ECO:0000256" key="1">
    <source>
        <dbReference type="ARBA" id="ARBA00004651"/>
    </source>
</evidence>
<comment type="similarity">
    <text evidence="7">Belongs to the binding-protein-dependent transport system permease family.</text>
</comment>
<dbReference type="InterPro" id="IPR035906">
    <property type="entry name" value="MetI-like_sf"/>
</dbReference>
<accession>A0ABS4HXD0</accession>
<feature type="transmembrane region" description="Helical" evidence="7">
    <location>
        <begin position="239"/>
        <end position="259"/>
    </location>
</feature>
<evidence type="ECO:0000259" key="8">
    <source>
        <dbReference type="PROSITE" id="PS50928"/>
    </source>
</evidence>
<protein>
    <submittedName>
        <fullName evidence="9">Multiple sugar transport system permease protein/putative aldouronate transport system permease protein</fullName>
    </submittedName>
</protein>
<dbReference type="PROSITE" id="PS50928">
    <property type="entry name" value="ABC_TM1"/>
    <property type="match status" value="1"/>
</dbReference>
<keyword evidence="9" id="KW-0762">Sugar transport</keyword>
<keyword evidence="2 7" id="KW-0813">Transport</keyword>
<evidence type="ECO:0000256" key="3">
    <source>
        <dbReference type="ARBA" id="ARBA00022475"/>
    </source>
</evidence>
<sequence>MINAIILTGISLLMLVPYLNILAGSFSGGQAILQGKVSVFPVNFTLDHYLAVLNNKAIWKSFGVTIWVTAAGTFLSLFFTSLMGYGLSKSHLKGRSFMMIMIIVTMIFPAPLIPTYLVVKSFGLLDSLSALIIPGLISAFNLVIMITFFKGIPEGLTDAATIDGCDEFNTFGRIILPLSLPSLTTIGLFYAVGYWNGYMSAIMYLRDPGLFTLQVKLRQLLVENDSGSMGSGMLMSIEGIRMATIIVATVPILFIYPLIQKHFIQGAMIGSVKG</sequence>
<dbReference type="Pfam" id="PF00528">
    <property type="entry name" value="BPD_transp_1"/>
    <property type="match status" value="1"/>
</dbReference>
<comment type="subcellular location">
    <subcellularLocation>
        <location evidence="1 7">Cell membrane</location>
        <topology evidence="1 7">Multi-pass membrane protein</topology>
    </subcellularLocation>
</comment>
<feature type="transmembrane region" description="Helical" evidence="7">
    <location>
        <begin position="174"/>
        <end position="195"/>
    </location>
</feature>
<name>A0ABS4HXD0_9BACL</name>
<keyword evidence="6 7" id="KW-0472">Membrane</keyword>
<evidence type="ECO:0000313" key="10">
    <source>
        <dbReference type="Proteomes" id="UP001519344"/>
    </source>
</evidence>
<dbReference type="RefSeq" id="WP_240159993.1">
    <property type="nucleotide sequence ID" value="NZ_JAAOZR010000045.1"/>
</dbReference>
<dbReference type="PANTHER" id="PTHR43744">
    <property type="entry name" value="ABC TRANSPORTER PERMEASE PROTEIN MG189-RELATED-RELATED"/>
    <property type="match status" value="1"/>
</dbReference>
<feature type="domain" description="ABC transmembrane type-1" evidence="8">
    <location>
        <begin position="62"/>
        <end position="259"/>
    </location>
</feature>
<feature type="transmembrane region" description="Helical" evidence="7">
    <location>
        <begin position="57"/>
        <end position="85"/>
    </location>
</feature>
<dbReference type="CDD" id="cd06261">
    <property type="entry name" value="TM_PBP2"/>
    <property type="match status" value="1"/>
</dbReference>
<dbReference type="InterPro" id="IPR000515">
    <property type="entry name" value="MetI-like"/>
</dbReference>
<evidence type="ECO:0000256" key="2">
    <source>
        <dbReference type="ARBA" id="ARBA00022448"/>
    </source>
</evidence>
<reference evidence="9 10" key="1">
    <citation type="submission" date="2021-03" db="EMBL/GenBank/DDBJ databases">
        <title>Genomic Encyclopedia of Type Strains, Phase IV (KMG-IV): sequencing the most valuable type-strain genomes for metagenomic binning, comparative biology and taxonomic classification.</title>
        <authorList>
            <person name="Goeker M."/>
        </authorList>
    </citation>
    <scope>NUCLEOTIDE SEQUENCE [LARGE SCALE GENOMIC DNA]</scope>
    <source>
        <strain evidence="9 10">DSM 24950</strain>
    </source>
</reference>
<evidence type="ECO:0000256" key="7">
    <source>
        <dbReference type="RuleBase" id="RU363032"/>
    </source>
</evidence>
<evidence type="ECO:0000256" key="5">
    <source>
        <dbReference type="ARBA" id="ARBA00022989"/>
    </source>
</evidence>
<keyword evidence="4 7" id="KW-0812">Transmembrane</keyword>
<dbReference type="PANTHER" id="PTHR43744:SF9">
    <property type="entry name" value="POLYGALACTURONAN_RHAMNOGALACTURONAN TRANSPORT SYSTEM PERMEASE PROTEIN YTCP"/>
    <property type="match status" value="1"/>
</dbReference>
<dbReference type="Proteomes" id="UP001519344">
    <property type="component" value="Unassembled WGS sequence"/>
</dbReference>
<dbReference type="EMBL" id="JAGGKV010000005">
    <property type="protein sequence ID" value="MBP1963210.1"/>
    <property type="molecule type" value="Genomic_DNA"/>
</dbReference>
<proteinExistence type="inferred from homology"/>
<organism evidence="9 10">
    <name type="scientific">Paenibacillus aceris</name>
    <dbReference type="NCBI Taxonomy" id="869555"/>
    <lineage>
        <taxon>Bacteria</taxon>
        <taxon>Bacillati</taxon>
        <taxon>Bacillota</taxon>
        <taxon>Bacilli</taxon>
        <taxon>Bacillales</taxon>
        <taxon>Paenibacillaceae</taxon>
        <taxon>Paenibacillus</taxon>
    </lineage>
</organism>
<gene>
    <name evidence="9" type="ORF">J2Z65_002426</name>
</gene>
<evidence type="ECO:0000256" key="4">
    <source>
        <dbReference type="ARBA" id="ARBA00022692"/>
    </source>
</evidence>
<feature type="transmembrane region" description="Helical" evidence="7">
    <location>
        <begin position="131"/>
        <end position="153"/>
    </location>
</feature>
<comment type="caution">
    <text evidence="9">The sequence shown here is derived from an EMBL/GenBank/DDBJ whole genome shotgun (WGS) entry which is preliminary data.</text>
</comment>
<evidence type="ECO:0000256" key="6">
    <source>
        <dbReference type="ARBA" id="ARBA00023136"/>
    </source>
</evidence>
<dbReference type="SUPFAM" id="SSF161098">
    <property type="entry name" value="MetI-like"/>
    <property type="match status" value="1"/>
</dbReference>